<dbReference type="AlphaFoldDB" id="A0A151MJT4"/>
<evidence type="ECO:0000313" key="3">
    <source>
        <dbReference type="Proteomes" id="UP000050525"/>
    </source>
</evidence>
<keyword evidence="3" id="KW-1185">Reference proteome</keyword>
<dbReference type="STRING" id="8496.A0A151MJT4"/>
<name>A0A151MJT4_ALLMI</name>
<dbReference type="PANTHER" id="PTHR35979">
    <property type="entry name" value="SINGLE-PASS MEMBRANE AND COILED-COIL DOMAIN-CONTAINING PROTEIN 1"/>
    <property type="match status" value="1"/>
</dbReference>
<dbReference type="eggNOG" id="ENOG502S2Q0">
    <property type="taxonomic scope" value="Eukaryota"/>
</dbReference>
<accession>A0A151MJT4</accession>
<organism evidence="2 3">
    <name type="scientific">Alligator mississippiensis</name>
    <name type="common">American alligator</name>
    <dbReference type="NCBI Taxonomy" id="8496"/>
    <lineage>
        <taxon>Eukaryota</taxon>
        <taxon>Metazoa</taxon>
        <taxon>Chordata</taxon>
        <taxon>Craniata</taxon>
        <taxon>Vertebrata</taxon>
        <taxon>Euteleostomi</taxon>
        <taxon>Archelosauria</taxon>
        <taxon>Archosauria</taxon>
        <taxon>Crocodylia</taxon>
        <taxon>Alligatoridae</taxon>
        <taxon>Alligatorinae</taxon>
        <taxon>Alligator</taxon>
    </lineage>
</organism>
<evidence type="ECO:0000256" key="1">
    <source>
        <dbReference type="SAM" id="Coils"/>
    </source>
</evidence>
<dbReference type="EMBL" id="AKHW03006003">
    <property type="protein sequence ID" value="KYO24798.1"/>
    <property type="molecule type" value="Genomic_DNA"/>
</dbReference>
<gene>
    <name evidence="2" type="primary">SMCO1</name>
    <name evidence="2" type="ORF">Y1Q_0014094</name>
</gene>
<protein>
    <submittedName>
        <fullName evidence="2">Single-pass membrane and coiled-coil domain-containing protein 1</fullName>
    </submittedName>
</protein>
<proteinExistence type="predicted"/>
<dbReference type="Proteomes" id="UP000050525">
    <property type="component" value="Unassembled WGS sequence"/>
</dbReference>
<comment type="caution">
    <text evidence="2">The sequence shown here is derived from an EMBL/GenBank/DDBJ whole genome shotgun (WGS) entry which is preliminary data.</text>
</comment>
<keyword evidence="1" id="KW-0175">Coiled coil</keyword>
<evidence type="ECO:0000313" key="2">
    <source>
        <dbReference type="EMBL" id="KYO24798.1"/>
    </source>
</evidence>
<reference evidence="2 3" key="1">
    <citation type="journal article" date="2012" name="Genome Biol.">
        <title>Sequencing three crocodilian genomes to illuminate the evolution of archosaurs and amniotes.</title>
        <authorList>
            <person name="St John J.A."/>
            <person name="Braun E.L."/>
            <person name="Isberg S.R."/>
            <person name="Miles L.G."/>
            <person name="Chong A.Y."/>
            <person name="Gongora J."/>
            <person name="Dalzell P."/>
            <person name="Moran C."/>
            <person name="Bed'hom B."/>
            <person name="Abzhanov A."/>
            <person name="Burgess S.C."/>
            <person name="Cooksey A.M."/>
            <person name="Castoe T.A."/>
            <person name="Crawford N.G."/>
            <person name="Densmore L.D."/>
            <person name="Drew J.C."/>
            <person name="Edwards S.V."/>
            <person name="Faircloth B.C."/>
            <person name="Fujita M.K."/>
            <person name="Greenwold M.J."/>
            <person name="Hoffmann F.G."/>
            <person name="Howard J.M."/>
            <person name="Iguchi T."/>
            <person name="Janes D.E."/>
            <person name="Khan S.Y."/>
            <person name="Kohno S."/>
            <person name="de Koning A.J."/>
            <person name="Lance S.L."/>
            <person name="McCarthy F.M."/>
            <person name="McCormack J.E."/>
            <person name="Merchant M.E."/>
            <person name="Peterson D.G."/>
            <person name="Pollock D.D."/>
            <person name="Pourmand N."/>
            <person name="Raney B.J."/>
            <person name="Roessler K.A."/>
            <person name="Sanford J.R."/>
            <person name="Sawyer R.H."/>
            <person name="Schmidt C.J."/>
            <person name="Triplett E.W."/>
            <person name="Tuberville T.D."/>
            <person name="Venegas-Anaya M."/>
            <person name="Howard J.T."/>
            <person name="Jarvis E.D."/>
            <person name="Guillette L.J.Jr."/>
            <person name="Glenn T.C."/>
            <person name="Green R.E."/>
            <person name="Ray D.A."/>
        </authorList>
    </citation>
    <scope>NUCLEOTIDE SEQUENCE [LARGE SCALE GENOMIC DNA]</scope>
    <source>
        <strain evidence="2">KSC_2009_1</strain>
    </source>
</reference>
<dbReference type="Pfam" id="PF15080">
    <property type="entry name" value="DUF4547"/>
    <property type="match status" value="1"/>
</dbReference>
<sequence>MTKETISLHSLNKTLNRIENKLQTLENKFKELDSTLEQLTQKFEIQGTSLEEQVSQDEMWTSLLEDRFTSVEIKLFYSYVSETICCLHNQVTQKLPDLARSLPTLASILRRKSKNQRIRLVWESVLESLGLQEGHVRALCTFFITHSYEAQYYPVYSANQRQKYTGDIITMITKVVKNQMLQESLLCAVQPPIGFWAARVTLKQMGNALRKWRMEKLADLQNFHKEAKIEKSTILIPQ</sequence>
<dbReference type="InterPro" id="IPR027875">
    <property type="entry name" value="DUF4547"/>
</dbReference>
<feature type="coiled-coil region" evidence="1">
    <location>
        <begin position="8"/>
        <end position="42"/>
    </location>
</feature>
<dbReference type="PANTHER" id="PTHR35979:SF1">
    <property type="entry name" value="SINGLE-PASS MEMBRANE AND COILED-COIL DOMAIN-CONTAINING PROTEIN 1"/>
    <property type="match status" value="1"/>
</dbReference>